<dbReference type="RefSeq" id="WP_090080963.1">
    <property type="nucleotide sequence ID" value="NZ_FOMR01000002.1"/>
</dbReference>
<dbReference type="Pfam" id="PF11079">
    <property type="entry name" value="YqhG"/>
    <property type="match status" value="1"/>
</dbReference>
<name>A0A1I1T929_9BACI</name>
<gene>
    <name evidence="1" type="ORF">SAMN05216238_102117</name>
</gene>
<dbReference type="AlphaFoldDB" id="A0A1I1T929"/>
<accession>A0A1I1T929</accession>
<keyword evidence="2" id="KW-1185">Reference proteome</keyword>
<dbReference type="OrthoDB" id="2433584at2"/>
<evidence type="ECO:0000313" key="1">
    <source>
        <dbReference type="EMBL" id="SFD53618.1"/>
    </source>
</evidence>
<reference evidence="2" key="1">
    <citation type="submission" date="2016-10" db="EMBL/GenBank/DDBJ databases">
        <authorList>
            <person name="Varghese N."/>
            <person name="Submissions S."/>
        </authorList>
    </citation>
    <scope>NUCLEOTIDE SEQUENCE [LARGE SCALE GENOMIC DNA]</scope>
    <source>
        <strain evidence="2">DSM 22530</strain>
    </source>
</reference>
<protein>
    <submittedName>
        <fullName evidence="1">Uncharacterized protein</fullName>
    </submittedName>
</protein>
<dbReference type="EMBL" id="FOMR01000002">
    <property type="protein sequence ID" value="SFD53618.1"/>
    <property type="molecule type" value="Genomic_DNA"/>
</dbReference>
<dbReference type="InterPro" id="IPR024562">
    <property type="entry name" value="YqhG"/>
</dbReference>
<evidence type="ECO:0000313" key="2">
    <source>
        <dbReference type="Proteomes" id="UP000199474"/>
    </source>
</evidence>
<proteinExistence type="predicted"/>
<dbReference type="Proteomes" id="UP000199474">
    <property type="component" value="Unassembled WGS sequence"/>
</dbReference>
<sequence length="259" mass="30956">MEINDLHTFLYDYFTAHHCEIVLNQNGMLTVQLTEEMDRALMNRPFYWHYIKKMGHPGEPKQLTLITNPEKRDGKHEWIHYGSPRLHQIVNHLRDHEKYTKLFERVETYKNQALFPWLIANIKISYQGKQKKDEMVSIGLHLVNGTMRLKMMEELQYKELQNTISDYCYTITPMIKLHSGFKRIEKVLETYVDDQDHDWALQSQKTMAEEIDLLSHFYKNKTDEETMQKEISEIKKRYSPYIKFDVINGGLFYLAENAV</sequence>
<dbReference type="STRING" id="640948.SAMN05216238_102117"/>
<organism evidence="1 2">
    <name type="scientific">Lentibacillus persicus</name>
    <dbReference type="NCBI Taxonomy" id="640948"/>
    <lineage>
        <taxon>Bacteria</taxon>
        <taxon>Bacillati</taxon>
        <taxon>Bacillota</taxon>
        <taxon>Bacilli</taxon>
        <taxon>Bacillales</taxon>
        <taxon>Bacillaceae</taxon>
        <taxon>Lentibacillus</taxon>
    </lineage>
</organism>